<dbReference type="AlphaFoldDB" id="A0A517LXX8"/>
<dbReference type="OrthoDB" id="288393at2"/>
<protein>
    <submittedName>
        <fullName evidence="1">Uncharacterized protein</fullName>
    </submittedName>
</protein>
<name>A0A517LXX8_9BACT</name>
<evidence type="ECO:0000313" key="1">
    <source>
        <dbReference type="EMBL" id="QDS87474.1"/>
    </source>
</evidence>
<keyword evidence="2" id="KW-1185">Reference proteome</keyword>
<dbReference type="Proteomes" id="UP000319557">
    <property type="component" value="Chromosome"/>
</dbReference>
<accession>A0A517LXX8</accession>
<reference evidence="1 2" key="1">
    <citation type="submission" date="2019-02" db="EMBL/GenBank/DDBJ databases">
        <title>Deep-cultivation of Planctomycetes and their phenomic and genomic characterization uncovers novel biology.</title>
        <authorList>
            <person name="Wiegand S."/>
            <person name="Jogler M."/>
            <person name="Boedeker C."/>
            <person name="Pinto D."/>
            <person name="Vollmers J."/>
            <person name="Rivas-Marin E."/>
            <person name="Kohn T."/>
            <person name="Peeters S.H."/>
            <person name="Heuer A."/>
            <person name="Rast P."/>
            <person name="Oberbeckmann S."/>
            <person name="Bunk B."/>
            <person name="Jeske O."/>
            <person name="Meyerdierks A."/>
            <person name="Storesund J.E."/>
            <person name="Kallscheuer N."/>
            <person name="Luecker S."/>
            <person name="Lage O.M."/>
            <person name="Pohl T."/>
            <person name="Merkel B.J."/>
            <person name="Hornburger P."/>
            <person name="Mueller R.-W."/>
            <person name="Bruemmer F."/>
            <person name="Labrenz M."/>
            <person name="Spormann A.M."/>
            <person name="Op den Camp H."/>
            <person name="Overmann J."/>
            <person name="Amann R."/>
            <person name="Jetten M.S.M."/>
            <person name="Mascher T."/>
            <person name="Medema M.H."/>
            <person name="Devos D.P."/>
            <person name="Kaster A.-K."/>
            <person name="Ovreas L."/>
            <person name="Rohde M."/>
            <person name="Galperin M.Y."/>
            <person name="Jogler C."/>
        </authorList>
    </citation>
    <scope>NUCLEOTIDE SEQUENCE [LARGE SCALE GENOMIC DNA]</scope>
    <source>
        <strain evidence="1 2">EC9</strain>
    </source>
</reference>
<gene>
    <name evidence="1" type="ORF">EC9_16520</name>
</gene>
<dbReference type="EMBL" id="CP036261">
    <property type="protein sequence ID" value="QDS87474.1"/>
    <property type="molecule type" value="Genomic_DNA"/>
</dbReference>
<dbReference type="RefSeq" id="WP_145343854.1">
    <property type="nucleotide sequence ID" value="NZ_CP036261.1"/>
</dbReference>
<sequence length="83" mass="9341">MSSKEKAISLIQNLDDDVSIDDVIDRLYLLRKIELGIVQADTGDVMEHDAFMDELEAEDAQQLDLLDATIARRSPFGARSYRA</sequence>
<organism evidence="1 2">
    <name type="scientific">Rosistilla ulvae</name>
    <dbReference type="NCBI Taxonomy" id="1930277"/>
    <lineage>
        <taxon>Bacteria</taxon>
        <taxon>Pseudomonadati</taxon>
        <taxon>Planctomycetota</taxon>
        <taxon>Planctomycetia</taxon>
        <taxon>Pirellulales</taxon>
        <taxon>Pirellulaceae</taxon>
        <taxon>Rosistilla</taxon>
    </lineage>
</organism>
<proteinExistence type="predicted"/>
<evidence type="ECO:0000313" key="2">
    <source>
        <dbReference type="Proteomes" id="UP000319557"/>
    </source>
</evidence>
<dbReference type="KEGG" id="ruv:EC9_16520"/>